<feature type="transmembrane region" description="Helical" evidence="8">
    <location>
        <begin position="182"/>
        <end position="204"/>
    </location>
</feature>
<dbReference type="NCBIfam" id="TIGR00836">
    <property type="entry name" value="amt"/>
    <property type="match status" value="1"/>
</dbReference>
<dbReference type="GO" id="GO:0005886">
    <property type="term" value="C:plasma membrane"/>
    <property type="evidence" value="ECO:0007669"/>
    <property type="project" value="UniProtKB-SubCell"/>
</dbReference>
<dbReference type="PROSITE" id="PS01219">
    <property type="entry name" value="AMMONIUM_TRANSP"/>
    <property type="match status" value="1"/>
</dbReference>
<reference evidence="10 11" key="1">
    <citation type="submission" date="2016-11" db="EMBL/GenBank/DDBJ databases">
        <authorList>
            <person name="Jaros S."/>
            <person name="Januszkiewicz K."/>
            <person name="Wedrychowicz H."/>
        </authorList>
    </citation>
    <scope>NUCLEOTIDE SEQUENCE [LARGE SCALE GENOMIC DNA]</scope>
    <source>
        <strain evidence="10 11">DSM 21986</strain>
    </source>
</reference>
<dbReference type="InterPro" id="IPR029020">
    <property type="entry name" value="Ammonium/urea_transptr"/>
</dbReference>
<keyword evidence="4 8" id="KW-0812">Transmembrane</keyword>
<feature type="transmembrane region" description="Helical" evidence="8">
    <location>
        <begin position="341"/>
        <end position="360"/>
    </location>
</feature>
<keyword evidence="5 8" id="KW-1133">Transmembrane helix</keyword>
<evidence type="ECO:0000256" key="7">
    <source>
        <dbReference type="ARBA" id="ARBA00023177"/>
    </source>
</evidence>
<dbReference type="AlphaFoldDB" id="A0A1M5EIQ3"/>
<proteinExistence type="inferred from homology"/>
<dbReference type="PANTHER" id="PTHR43029">
    <property type="entry name" value="AMMONIUM TRANSPORTER MEP2"/>
    <property type="match status" value="1"/>
</dbReference>
<evidence type="ECO:0000256" key="8">
    <source>
        <dbReference type="RuleBase" id="RU362002"/>
    </source>
</evidence>
<feature type="transmembrane region" description="Helical" evidence="8">
    <location>
        <begin position="286"/>
        <end position="307"/>
    </location>
</feature>
<protein>
    <recommendedName>
        <fullName evidence="8">Ammonium transporter</fullName>
    </recommendedName>
</protein>
<evidence type="ECO:0000256" key="5">
    <source>
        <dbReference type="ARBA" id="ARBA00022989"/>
    </source>
</evidence>
<feature type="transmembrane region" description="Helical" evidence="8">
    <location>
        <begin position="372"/>
        <end position="391"/>
    </location>
</feature>
<dbReference type="GO" id="GO:0008519">
    <property type="term" value="F:ammonium channel activity"/>
    <property type="evidence" value="ECO:0007669"/>
    <property type="project" value="InterPro"/>
</dbReference>
<evidence type="ECO:0000313" key="10">
    <source>
        <dbReference type="EMBL" id="SHF79020.1"/>
    </source>
</evidence>
<evidence type="ECO:0000313" key="11">
    <source>
        <dbReference type="Proteomes" id="UP000184041"/>
    </source>
</evidence>
<dbReference type="STRING" id="1194090.SAMN05443144_11370"/>
<keyword evidence="6 8" id="KW-0472">Membrane</keyword>
<sequence>MYYLLNCYRFLAFVKKSIAKTSIKPTNMLKKYRGKFPLLLLTFLFISMPLLAADGAAIDTGVTAWMLVSTALVLLMIPGLAMFYGGLVRTKNVLGTMMHTFAAMGIMTVLWVAVGYAMSFGPNVLGGWFGWNTDYLFLSGIDNSILDAGVPEYVFSMFQGKFAIITPALIAGAFAERVKFKSYCLFIALWGILVYNPLCHWVWAEDGFLFNMGANGAIDFAGGTVVHISAGVSGLVAALYLGARRGFPVTNMPPSNLVMTMIGGGLLWVGWFGFNAGSSVASGLSTAQALTATQVAAASGAIAWMIIEACHQGKATALGIMSGILAGLVAVTPAAGVVQPFGAFCLGIFASIFCYLAIIAKNKLGYDDSLDAFGIHGMGGIVGAILLTFFIRDSWMSEAAELAGGSWTVWEQLGVQVAAVLIAIVYAAVLTLILLYVVNKLTGFRSDPKEEMQGLDSAYHSEHGYGMLNPN</sequence>
<evidence type="ECO:0000256" key="1">
    <source>
        <dbReference type="ARBA" id="ARBA00004141"/>
    </source>
</evidence>
<evidence type="ECO:0000256" key="2">
    <source>
        <dbReference type="ARBA" id="ARBA00005887"/>
    </source>
</evidence>
<feature type="transmembrane region" description="Helical" evidence="8">
    <location>
        <begin position="316"/>
        <end position="335"/>
    </location>
</feature>
<evidence type="ECO:0000256" key="3">
    <source>
        <dbReference type="ARBA" id="ARBA00022448"/>
    </source>
</evidence>
<evidence type="ECO:0000256" key="6">
    <source>
        <dbReference type="ARBA" id="ARBA00023136"/>
    </source>
</evidence>
<dbReference type="SUPFAM" id="SSF111352">
    <property type="entry name" value="Ammonium transporter"/>
    <property type="match status" value="1"/>
</dbReference>
<accession>A0A1M5EIQ3</accession>
<comment type="similarity">
    <text evidence="2 8">Belongs to the ammonia transporter channel (TC 1.A.11.2) family.</text>
</comment>
<organism evidence="10 11">
    <name type="scientific">Fodinibius roseus</name>
    <dbReference type="NCBI Taxonomy" id="1194090"/>
    <lineage>
        <taxon>Bacteria</taxon>
        <taxon>Pseudomonadati</taxon>
        <taxon>Balneolota</taxon>
        <taxon>Balneolia</taxon>
        <taxon>Balneolales</taxon>
        <taxon>Balneolaceae</taxon>
        <taxon>Fodinibius</taxon>
    </lineage>
</organism>
<dbReference type="Gene3D" id="1.10.3430.10">
    <property type="entry name" value="Ammonium transporter AmtB like domains"/>
    <property type="match status" value="1"/>
</dbReference>
<feature type="transmembrane region" description="Helical" evidence="8">
    <location>
        <begin position="62"/>
        <end position="84"/>
    </location>
</feature>
<evidence type="ECO:0000256" key="4">
    <source>
        <dbReference type="ARBA" id="ARBA00022692"/>
    </source>
</evidence>
<gene>
    <name evidence="10" type="ORF">SAMN05443144_11370</name>
</gene>
<feature type="transmembrane region" description="Helical" evidence="8">
    <location>
        <begin position="224"/>
        <end position="243"/>
    </location>
</feature>
<feature type="transmembrane region" description="Helical" evidence="8">
    <location>
        <begin position="417"/>
        <end position="438"/>
    </location>
</feature>
<dbReference type="PANTHER" id="PTHR43029:SF10">
    <property type="entry name" value="AMMONIUM TRANSPORTER MEP2"/>
    <property type="match status" value="1"/>
</dbReference>
<keyword evidence="7 8" id="KW-0924">Ammonia transport</keyword>
<evidence type="ECO:0000259" key="9">
    <source>
        <dbReference type="Pfam" id="PF00909"/>
    </source>
</evidence>
<feature type="domain" description="Ammonium transporter AmtB-like" evidence="9">
    <location>
        <begin position="64"/>
        <end position="465"/>
    </location>
</feature>
<dbReference type="EMBL" id="FQUS01000013">
    <property type="protein sequence ID" value="SHF79020.1"/>
    <property type="molecule type" value="Genomic_DNA"/>
</dbReference>
<name>A0A1M5EIQ3_9BACT</name>
<dbReference type="Proteomes" id="UP000184041">
    <property type="component" value="Unassembled WGS sequence"/>
</dbReference>
<dbReference type="InterPro" id="IPR018047">
    <property type="entry name" value="Ammonium_transpt_CS"/>
</dbReference>
<dbReference type="InterPro" id="IPR024041">
    <property type="entry name" value="NH4_transpt_AmtB-like_dom"/>
</dbReference>
<comment type="subcellular location">
    <subcellularLocation>
        <location evidence="8">Cell membrane</location>
        <topology evidence="8">Multi-pass membrane protein</topology>
    </subcellularLocation>
    <subcellularLocation>
        <location evidence="1">Membrane</location>
        <topology evidence="1">Multi-pass membrane protein</topology>
    </subcellularLocation>
</comment>
<keyword evidence="11" id="KW-1185">Reference proteome</keyword>
<dbReference type="InterPro" id="IPR001905">
    <property type="entry name" value="Ammonium_transpt"/>
</dbReference>
<feature type="transmembrane region" description="Helical" evidence="8">
    <location>
        <begin position="153"/>
        <end position="175"/>
    </location>
</feature>
<feature type="transmembrane region" description="Helical" evidence="8">
    <location>
        <begin position="255"/>
        <end position="274"/>
    </location>
</feature>
<keyword evidence="3 8" id="KW-0813">Transport</keyword>
<dbReference type="Pfam" id="PF00909">
    <property type="entry name" value="Ammonium_transp"/>
    <property type="match status" value="1"/>
</dbReference>